<dbReference type="InParanoid" id="A0A2P5F4A0"/>
<gene>
    <name evidence="2" type="ORF">TorRG33x02_116730</name>
</gene>
<reference evidence="3" key="1">
    <citation type="submission" date="2016-06" db="EMBL/GenBank/DDBJ databases">
        <title>Parallel loss of symbiosis genes in relatives of nitrogen-fixing non-legume Parasponia.</title>
        <authorList>
            <person name="Van Velzen R."/>
            <person name="Holmer R."/>
            <person name="Bu F."/>
            <person name="Rutten L."/>
            <person name="Van Zeijl A."/>
            <person name="Liu W."/>
            <person name="Santuari L."/>
            <person name="Cao Q."/>
            <person name="Sharma T."/>
            <person name="Shen D."/>
            <person name="Roswanjaya Y."/>
            <person name="Wardhani T."/>
            <person name="Kalhor M.S."/>
            <person name="Jansen J."/>
            <person name="Van den Hoogen J."/>
            <person name="Gungor B."/>
            <person name="Hartog M."/>
            <person name="Hontelez J."/>
            <person name="Verver J."/>
            <person name="Yang W.-C."/>
            <person name="Schijlen E."/>
            <person name="Repin R."/>
            <person name="Schilthuizen M."/>
            <person name="Schranz E."/>
            <person name="Heidstra R."/>
            <person name="Miyata K."/>
            <person name="Fedorova E."/>
            <person name="Kohlen W."/>
            <person name="Bisseling T."/>
            <person name="Smit S."/>
            <person name="Geurts R."/>
        </authorList>
    </citation>
    <scope>NUCLEOTIDE SEQUENCE [LARGE SCALE GENOMIC DNA]</scope>
    <source>
        <strain evidence="3">cv. RG33-2</strain>
    </source>
</reference>
<evidence type="ECO:0000313" key="2">
    <source>
        <dbReference type="EMBL" id="PON92579.1"/>
    </source>
</evidence>
<name>A0A2P5F4A0_TREOI</name>
<feature type="coiled-coil region" evidence="1">
    <location>
        <begin position="32"/>
        <end position="59"/>
    </location>
</feature>
<dbReference type="AlphaFoldDB" id="A0A2P5F4A0"/>
<comment type="caution">
    <text evidence="2">The sequence shown here is derived from an EMBL/GenBank/DDBJ whole genome shotgun (WGS) entry which is preliminary data.</text>
</comment>
<accession>A0A2P5F4A0</accession>
<proteinExistence type="predicted"/>
<evidence type="ECO:0000313" key="3">
    <source>
        <dbReference type="Proteomes" id="UP000237000"/>
    </source>
</evidence>
<evidence type="ECO:0000256" key="1">
    <source>
        <dbReference type="SAM" id="Coils"/>
    </source>
</evidence>
<keyword evidence="1" id="KW-0175">Coiled coil</keyword>
<dbReference type="EMBL" id="JXTC01000064">
    <property type="protein sequence ID" value="PON92579.1"/>
    <property type="molecule type" value="Genomic_DNA"/>
</dbReference>
<protein>
    <submittedName>
        <fullName evidence="2">Uncharacterized protein</fullName>
    </submittedName>
</protein>
<sequence length="134" mass="16157">MMRNLCRWQTYEHILETLHRFEIESRATTVWMLRLENQVKELKEENKSRDEDRKEFQRTVLEILVQGDGRLRRRIEAGMDKKADDDTLLFGRSTEVSREMKMKLGEQWILSLEQRHSVSSVIRVSRASILFFVW</sequence>
<keyword evidence="3" id="KW-1185">Reference proteome</keyword>
<organism evidence="2 3">
    <name type="scientific">Trema orientale</name>
    <name type="common">Charcoal tree</name>
    <name type="synonym">Celtis orientalis</name>
    <dbReference type="NCBI Taxonomy" id="63057"/>
    <lineage>
        <taxon>Eukaryota</taxon>
        <taxon>Viridiplantae</taxon>
        <taxon>Streptophyta</taxon>
        <taxon>Embryophyta</taxon>
        <taxon>Tracheophyta</taxon>
        <taxon>Spermatophyta</taxon>
        <taxon>Magnoliopsida</taxon>
        <taxon>eudicotyledons</taxon>
        <taxon>Gunneridae</taxon>
        <taxon>Pentapetalae</taxon>
        <taxon>rosids</taxon>
        <taxon>fabids</taxon>
        <taxon>Rosales</taxon>
        <taxon>Cannabaceae</taxon>
        <taxon>Trema</taxon>
    </lineage>
</organism>
<dbReference type="Proteomes" id="UP000237000">
    <property type="component" value="Unassembled WGS sequence"/>
</dbReference>